<accession>A0A2P5DRL3</accession>
<dbReference type="Proteomes" id="UP000237105">
    <property type="component" value="Unassembled WGS sequence"/>
</dbReference>
<name>A0A2P5DRL3_PARAD</name>
<keyword evidence="3" id="KW-1185">Reference proteome</keyword>
<reference evidence="3" key="1">
    <citation type="submission" date="2016-06" db="EMBL/GenBank/DDBJ databases">
        <title>Parallel loss of symbiosis genes in relatives of nitrogen-fixing non-legume Parasponia.</title>
        <authorList>
            <person name="Van Velzen R."/>
            <person name="Holmer R."/>
            <person name="Bu F."/>
            <person name="Rutten L."/>
            <person name="Van Zeijl A."/>
            <person name="Liu W."/>
            <person name="Santuari L."/>
            <person name="Cao Q."/>
            <person name="Sharma T."/>
            <person name="Shen D."/>
            <person name="Roswanjaya Y."/>
            <person name="Wardhani T."/>
            <person name="Kalhor M.S."/>
            <person name="Jansen J."/>
            <person name="Van den Hoogen J."/>
            <person name="Gungor B."/>
            <person name="Hartog M."/>
            <person name="Hontelez J."/>
            <person name="Verver J."/>
            <person name="Yang W.-C."/>
            <person name="Schijlen E."/>
            <person name="Repin R."/>
            <person name="Schilthuizen M."/>
            <person name="Schranz E."/>
            <person name="Heidstra R."/>
            <person name="Miyata K."/>
            <person name="Fedorova E."/>
            <person name="Kohlen W."/>
            <person name="Bisseling T."/>
            <person name="Smit S."/>
            <person name="Geurts R."/>
        </authorList>
    </citation>
    <scope>NUCLEOTIDE SEQUENCE [LARGE SCALE GENOMIC DNA]</scope>
    <source>
        <strain evidence="3">cv. WU1-14</strain>
    </source>
</reference>
<proteinExistence type="predicted"/>
<dbReference type="EMBL" id="JXTB01000021">
    <property type="protein sequence ID" value="PON75937.1"/>
    <property type="molecule type" value="Genomic_DNA"/>
</dbReference>
<feature type="region of interest" description="Disordered" evidence="1">
    <location>
        <begin position="51"/>
        <end position="71"/>
    </location>
</feature>
<dbReference type="AlphaFoldDB" id="A0A2P5DRL3"/>
<organism evidence="2 3">
    <name type="scientific">Parasponia andersonii</name>
    <name type="common">Sponia andersonii</name>
    <dbReference type="NCBI Taxonomy" id="3476"/>
    <lineage>
        <taxon>Eukaryota</taxon>
        <taxon>Viridiplantae</taxon>
        <taxon>Streptophyta</taxon>
        <taxon>Embryophyta</taxon>
        <taxon>Tracheophyta</taxon>
        <taxon>Spermatophyta</taxon>
        <taxon>Magnoliopsida</taxon>
        <taxon>eudicotyledons</taxon>
        <taxon>Gunneridae</taxon>
        <taxon>Pentapetalae</taxon>
        <taxon>rosids</taxon>
        <taxon>fabids</taxon>
        <taxon>Rosales</taxon>
        <taxon>Cannabaceae</taxon>
        <taxon>Parasponia</taxon>
    </lineage>
</organism>
<sequence>RRASVHPVYPVVRRNSLFQLHLTQPEFHADGSDALILTLDDPLPLYEDQNLLPGPARDPGHSASVISAISR</sequence>
<gene>
    <name evidence="2" type="ORF">PanWU01x14_038880</name>
</gene>
<feature type="non-terminal residue" evidence="2">
    <location>
        <position position="1"/>
    </location>
</feature>
<dbReference type="OrthoDB" id="5835829at2759"/>
<evidence type="ECO:0000313" key="3">
    <source>
        <dbReference type="Proteomes" id="UP000237105"/>
    </source>
</evidence>
<protein>
    <submittedName>
        <fullName evidence="2">Uncharacterized protein</fullName>
    </submittedName>
</protein>
<evidence type="ECO:0000313" key="2">
    <source>
        <dbReference type="EMBL" id="PON75937.1"/>
    </source>
</evidence>
<evidence type="ECO:0000256" key="1">
    <source>
        <dbReference type="SAM" id="MobiDB-lite"/>
    </source>
</evidence>
<comment type="caution">
    <text evidence="2">The sequence shown here is derived from an EMBL/GenBank/DDBJ whole genome shotgun (WGS) entry which is preliminary data.</text>
</comment>